<organism evidence="5 6">
    <name type="scientific">Algoriphagus hitonicola</name>
    <dbReference type="NCBI Taxonomy" id="435880"/>
    <lineage>
        <taxon>Bacteria</taxon>
        <taxon>Pseudomonadati</taxon>
        <taxon>Bacteroidota</taxon>
        <taxon>Cytophagia</taxon>
        <taxon>Cytophagales</taxon>
        <taxon>Cyclobacteriaceae</taxon>
        <taxon>Algoriphagus</taxon>
    </lineage>
</organism>
<keyword evidence="4 5" id="KW-0012">Acyltransferase</keyword>
<protein>
    <submittedName>
        <fullName evidence="5">Sugar O-acyltransferase, sialic acid O-acetyltransferase NeuD family</fullName>
    </submittedName>
</protein>
<accession>A0A1I2X3H0</accession>
<evidence type="ECO:0000256" key="4">
    <source>
        <dbReference type="ARBA" id="ARBA00023315"/>
    </source>
</evidence>
<name>A0A1I2X3H0_9BACT</name>
<dbReference type="PROSITE" id="PS00101">
    <property type="entry name" value="HEXAPEP_TRANSFERASES"/>
    <property type="match status" value="1"/>
</dbReference>
<keyword evidence="6" id="KW-1185">Reference proteome</keyword>
<dbReference type="PANTHER" id="PTHR43300:SF7">
    <property type="entry name" value="UDP-N-ACETYLBACILLOSAMINE N-ACETYLTRANSFERASE"/>
    <property type="match status" value="1"/>
</dbReference>
<dbReference type="InterPro" id="IPR001451">
    <property type="entry name" value="Hexapep"/>
</dbReference>
<comment type="similarity">
    <text evidence="1">Belongs to the transferase hexapeptide repeat family.</text>
</comment>
<evidence type="ECO:0000256" key="3">
    <source>
        <dbReference type="ARBA" id="ARBA00022737"/>
    </source>
</evidence>
<dbReference type="Pfam" id="PF00132">
    <property type="entry name" value="Hexapep"/>
    <property type="match status" value="1"/>
</dbReference>
<dbReference type="PANTHER" id="PTHR43300">
    <property type="entry name" value="ACETYLTRANSFERASE"/>
    <property type="match status" value="1"/>
</dbReference>
<gene>
    <name evidence="5" type="ORF">SAMN04487988_11617</name>
</gene>
<sequence>MNQIKLLGVSQDSVALIFDALEHLYQIEYFNLYTNIAVDFKPFLPVKKVDYAILDHAELNNVQTDKYFFGTAGGRTKRLVFEFFQENYGVSREQFVQLVMPNSYVSAASLLENATFVEPGVTVGPQSKIRFGTYLKRGVTVGHHNDIGEFCDINPGVVLSGKIKIGDDCIIGSGTVVRDNIEIGENSIIGVGSVVTKDIPTNSVAFGNPCKVVKENKL</sequence>
<dbReference type="InterPro" id="IPR011004">
    <property type="entry name" value="Trimer_LpxA-like_sf"/>
</dbReference>
<dbReference type="InterPro" id="IPR050179">
    <property type="entry name" value="Trans_hexapeptide_repeat"/>
</dbReference>
<reference evidence="6" key="1">
    <citation type="submission" date="2016-10" db="EMBL/GenBank/DDBJ databases">
        <authorList>
            <person name="Varghese N."/>
            <person name="Submissions S."/>
        </authorList>
    </citation>
    <scope>NUCLEOTIDE SEQUENCE [LARGE SCALE GENOMIC DNA]</scope>
    <source>
        <strain evidence="6">DSM 19315</strain>
    </source>
</reference>
<evidence type="ECO:0000256" key="1">
    <source>
        <dbReference type="ARBA" id="ARBA00007274"/>
    </source>
</evidence>
<dbReference type="Gene3D" id="2.160.10.10">
    <property type="entry name" value="Hexapeptide repeat proteins"/>
    <property type="match status" value="1"/>
</dbReference>
<dbReference type="Proteomes" id="UP000199642">
    <property type="component" value="Unassembled WGS sequence"/>
</dbReference>
<dbReference type="STRING" id="435880.SAMN04487988_11617"/>
<keyword evidence="3" id="KW-0677">Repeat</keyword>
<dbReference type="SUPFAM" id="SSF51161">
    <property type="entry name" value="Trimeric LpxA-like enzymes"/>
    <property type="match status" value="1"/>
</dbReference>
<dbReference type="GO" id="GO:0016746">
    <property type="term" value="F:acyltransferase activity"/>
    <property type="evidence" value="ECO:0007669"/>
    <property type="project" value="UniProtKB-KW"/>
</dbReference>
<evidence type="ECO:0000313" key="6">
    <source>
        <dbReference type="Proteomes" id="UP000199642"/>
    </source>
</evidence>
<evidence type="ECO:0000256" key="2">
    <source>
        <dbReference type="ARBA" id="ARBA00022679"/>
    </source>
</evidence>
<proteinExistence type="inferred from homology"/>
<dbReference type="OrthoDB" id="9812571at2"/>
<evidence type="ECO:0000313" key="5">
    <source>
        <dbReference type="EMBL" id="SFH08070.1"/>
    </source>
</evidence>
<keyword evidence="2 5" id="KW-0808">Transferase</keyword>
<dbReference type="InterPro" id="IPR018357">
    <property type="entry name" value="Hexapep_transf_CS"/>
</dbReference>
<dbReference type="AlphaFoldDB" id="A0A1I2X3H0"/>
<dbReference type="EMBL" id="FOPC01000016">
    <property type="protein sequence ID" value="SFH08070.1"/>
    <property type="molecule type" value="Genomic_DNA"/>
</dbReference>